<organism evidence="4 5">
    <name type="scientific">Sneathiella chinensis</name>
    <dbReference type="NCBI Taxonomy" id="349750"/>
    <lineage>
        <taxon>Bacteria</taxon>
        <taxon>Pseudomonadati</taxon>
        <taxon>Pseudomonadota</taxon>
        <taxon>Alphaproteobacteria</taxon>
        <taxon>Sneathiellales</taxon>
        <taxon>Sneathiellaceae</taxon>
        <taxon>Sneathiella</taxon>
    </lineage>
</organism>
<dbReference type="PANTHER" id="PTHR43384:SF6">
    <property type="entry name" value="SEPTUM SITE-DETERMINING PROTEIN MIND HOMOLOG, CHLOROPLASTIC"/>
    <property type="match status" value="1"/>
</dbReference>
<dbReference type="SUPFAM" id="SSF52540">
    <property type="entry name" value="P-loop containing nucleoside triphosphate hydrolases"/>
    <property type="match status" value="1"/>
</dbReference>
<evidence type="ECO:0000313" key="5">
    <source>
        <dbReference type="Proteomes" id="UP001161409"/>
    </source>
</evidence>
<evidence type="ECO:0000259" key="3">
    <source>
        <dbReference type="Pfam" id="PF13614"/>
    </source>
</evidence>
<dbReference type="InterPro" id="IPR027417">
    <property type="entry name" value="P-loop_NTPase"/>
</dbReference>
<reference evidence="4" key="2">
    <citation type="submission" date="2023-01" db="EMBL/GenBank/DDBJ databases">
        <title>Draft genome sequence of Sneathiella chinensis strain NBRC 103408.</title>
        <authorList>
            <person name="Sun Q."/>
            <person name="Mori K."/>
        </authorList>
    </citation>
    <scope>NUCLEOTIDE SEQUENCE</scope>
    <source>
        <strain evidence="4">NBRC 103408</strain>
    </source>
</reference>
<dbReference type="Gene3D" id="3.40.50.2300">
    <property type="match status" value="1"/>
</dbReference>
<dbReference type="EMBL" id="BSNF01000001">
    <property type="protein sequence ID" value="GLQ05065.1"/>
    <property type="molecule type" value="Genomic_DNA"/>
</dbReference>
<feature type="domain" description="AAA" evidence="3">
    <location>
        <begin position="141"/>
        <end position="299"/>
    </location>
</feature>
<protein>
    <submittedName>
        <fullName evidence="4">Transcriptional regulator</fullName>
    </submittedName>
</protein>
<dbReference type="Pfam" id="PF13614">
    <property type="entry name" value="AAA_31"/>
    <property type="match status" value="1"/>
</dbReference>
<sequence>MGNRYTVNSLVKSHDLSTEILGHLQHTKKYRCISTVGVLGNHVADLLQGTERQILLVEIDFDNAQEIDSLAQIISQRGDSLSVVVTSAEATLERIRMLMRIGVADFLPQPITQEELLNVVDNAATRLGPNTTSHSGDGSVFTFMKAGGGSGATTVALQTAYSLMGPHRKNGQKRVCYLDFDLQFGNATLFLDLQQKHSVRDAIENADRMDGEFLKGIMAKHSSGLYVLPSPNDIIPLEAMTPQIAELIINIATEEFDHVVVDLPMSWTMWTNTVLVNSDKVYLIMQLSVKAIRQTRRILDMMAGQGLDEQAVSIIANRFQKTFGSGKLVRRTEDALNHRIDHFIANDYAIVSKSQDLGELIPMVKRRTAIEKQVEKLTRSGLDELQIRMSAAVGPA</sequence>
<evidence type="ECO:0000256" key="1">
    <source>
        <dbReference type="ARBA" id="ARBA00022741"/>
    </source>
</evidence>
<proteinExistence type="predicted"/>
<name>A0ABQ5U1J7_9PROT</name>
<keyword evidence="5" id="KW-1185">Reference proteome</keyword>
<evidence type="ECO:0000256" key="2">
    <source>
        <dbReference type="ARBA" id="ARBA00022840"/>
    </source>
</evidence>
<dbReference type="InterPro" id="IPR025669">
    <property type="entry name" value="AAA_dom"/>
</dbReference>
<evidence type="ECO:0000313" key="4">
    <source>
        <dbReference type="EMBL" id="GLQ05065.1"/>
    </source>
</evidence>
<dbReference type="Proteomes" id="UP001161409">
    <property type="component" value="Unassembled WGS sequence"/>
</dbReference>
<keyword evidence="1" id="KW-0547">Nucleotide-binding</keyword>
<gene>
    <name evidence="4" type="ORF">GCM10007924_02860</name>
</gene>
<comment type="caution">
    <text evidence="4">The sequence shown here is derived from an EMBL/GenBank/DDBJ whole genome shotgun (WGS) entry which is preliminary data.</text>
</comment>
<reference evidence="4" key="1">
    <citation type="journal article" date="2014" name="Int. J. Syst. Evol. Microbiol.">
        <title>Complete genome of a new Firmicutes species belonging to the dominant human colonic microbiota ('Ruminococcus bicirculans') reveals two chromosomes and a selective capacity to utilize plant glucans.</title>
        <authorList>
            <consortium name="NISC Comparative Sequencing Program"/>
            <person name="Wegmann U."/>
            <person name="Louis P."/>
            <person name="Goesmann A."/>
            <person name="Henrissat B."/>
            <person name="Duncan S.H."/>
            <person name="Flint H.J."/>
        </authorList>
    </citation>
    <scope>NUCLEOTIDE SEQUENCE</scope>
    <source>
        <strain evidence="4">NBRC 103408</strain>
    </source>
</reference>
<dbReference type="InterPro" id="IPR050625">
    <property type="entry name" value="ParA/MinD_ATPase"/>
</dbReference>
<dbReference type="SUPFAM" id="SSF52172">
    <property type="entry name" value="CheY-like"/>
    <property type="match status" value="1"/>
</dbReference>
<dbReference type="InterPro" id="IPR011006">
    <property type="entry name" value="CheY-like_superfamily"/>
</dbReference>
<dbReference type="PANTHER" id="PTHR43384">
    <property type="entry name" value="SEPTUM SITE-DETERMINING PROTEIN MIND HOMOLOG, CHLOROPLASTIC-RELATED"/>
    <property type="match status" value="1"/>
</dbReference>
<dbReference type="RefSeq" id="WP_169559097.1">
    <property type="nucleotide sequence ID" value="NZ_BSNF01000001.1"/>
</dbReference>
<dbReference type="Gene3D" id="3.40.50.300">
    <property type="entry name" value="P-loop containing nucleotide triphosphate hydrolases"/>
    <property type="match status" value="1"/>
</dbReference>
<accession>A0ABQ5U1J7</accession>
<keyword evidence="2" id="KW-0067">ATP-binding</keyword>